<proteinExistence type="predicted"/>
<dbReference type="OrthoDB" id="1723886at2759"/>
<name>A0A8J5SPD1_ZIZPA</name>
<sequence>MNRERKSAKRQRHRDDGKGIIKRPEDFVREFCNKEFDFIKIRTRLKVHKLPRAESLGSKLIFGSLQFTFLAVSISSRGGEGDRIPLLPDGSRDLTCAPRRRICSPESGKTTAAAVLRSGRTIVAAAGQLDGAPLTLG</sequence>
<evidence type="ECO:0000313" key="2">
    <source>
        <dbReference type="Proteomes" id="UP000729402"/>
    </source>
</evidence>
<comment type="caution">
    <text evidence="1">The sequence shown here is derived from an EMBL/GenBank/DDBJ whole genome shotgun (WGS) entry which is preliminary data.</text>
</comment>
<protein>
    <submittedName>
        <fullName evidence="1">Uncharacterized protein</fullName>
    </submittedName>
</protein>
<gene>
    <name evidence="1" type="ORF">GUJ93_ZPchr0002g24072</name>
</gene>
<dbReference type="EMBL" id="JAAALK010000287">
    <property type="protein sequence ID" value="KAG8060351.1"/>
    <property type="molecule type" value="Genomic_DNA"/>
</dbReference>
<keyword evidence="2" id="KW-1185">Reference proteome</keyword>
<dbReference type="AlphaFoldDB" id="A0A8J5SPD1"/>
<reference evidence="1" key="1">
    <citation type="journal article" date="2021" name="bioRxiv">
        <title>Whole Genome Assembly and Annotation of Northern Wild Rice, Zizania palustris L., Supports a Whole Genome Duplication in the Zizania Genus.</title>
        <authorList>
            <person name="Haas M."/>
            <person name="Kono T."/>
            <person name="Macchietto M."/>
            <person name="Millas R."/>
            <person name="McGilp L."/>
            <person name="Shao M."/>
            <person name="Duquette J."/>
            <person name="Hirsch C.N."/>
            <person name="Kimball J."/>
        </authorList>
    </citation>
    <scope>NUCLEOTIDE SEQUENCE</scope>
    <source>
        <tissue evidence="1">Fresh leaf tissue</tissue>
    </source>
</reference>
<accession>A0A8J5SPD1</accession>
<organism evidence="1 2">
    <name type="scientific">Zizania palustris</name>
    <name type="common">Northern wild rice</name>
    <dbReference type="NCBI Taxonomy" id="103762"/>
    <lineage>
        <taxon>Eukaryota</taxon>
        <taxon>Viridiplantae</taxon>
        <taxon>Streptophyta</taxon>
        <taxon>Embryophyta</taxon>
        <taxon>Tracheophyta</taxon>
        <taxon>Spermatophyta</taxon>
        <taxon>Magnoliopsida</taxon>
        <taxon>Liliopsida</taxon>
        <taxon>Poales</taxon>
        <taxon>Poaceae</taxon>
        <taxon>BOP clade</taxon>
        <taxon>Oryzoideae</taxon>
        <taxon>Oryzeae</taxon>
        <taxon>Zizaniinae</taxon>
        <taxon>Zizania</taxon>
    </lineage>
</organism>
<evidence type="ECO:0000313" key="1">
    <source>
        <dbReference type="EMBL" id="KAG8060351.1"/>
    </source>
</evidence>
<reference evidence="1" key="2">
    <citation type="submission" date="2021-02" db="EMBL/GenBank/DDBJ databases">
        <authorList>
            <person name="Kimball J.A."/>
            <person name="Haas M.W."/>
            <person name="Macchietto M."/>
            <person name="Kono T."/>
            <person name="Duquette J."/>
            <person name="Shao M."/>
        </authorList>
    </citation>
    <scope>NUCLEOTIDE SEQUENCE</scope>
    <source>
        <tissue evidence="1">Fresh leaf tissue</tissue>
    </source>
</reference>
<dbReference type="Proteomes" id="UP000729402">
    <property type="component" value="Unassembled WGS sequence"/>
</dbReference>